<dbReference type="InterPro" id="IPR039429">
    <property type="entry name" value="SHMT-like_dom"/>
</dbReference>
<keyword evidence="6 10" id="KW-0554">One-carbon metabolism</keyword>
<dbReference type="OrthoDB" id="9803846at2"/>
<evidence type="ECO:0000256" key="7">
    <source>
        <dbReference type="ARBA" id="ARBA00022605"/>
    </source>
</evidence>
<dbReference type="FunFam" id="3.40.640.10:FF:000001">
    <property type="entry name" value="Serine hydroxymethyltransferase"/>
    <property type="match status" value="1"/>
</dbReference>
<comment type="subunit">
    <text evidence="4 10">Homodimer.</text>
</comment>
<dbReference type="GO" id="GO:0008168">
    <property type="term" value="F:methyltransferase activity"/>
    <property type="evidence" value="ECO:0007669"/>
    <property type="project" value="UniProtKB-KW"/>
</dbReference>
<evidence type="ECO:0000256" key="5">
    <source>
        <dbReference type="ARBA" id="ARBA00022490"/>
    </source>
</evidence>
<feature type="domain" description="Serine hydroxymethyltransferase-like" evidence="12">
    <location>
        <begin position="5"/>
        <end position="380"/>
    </location>
</feature>
<reference evidence="13 14" key="1">
    <citation type="submission" date="2017-06" db="EMBL/GenBank/DDBJ databases">
        <title>Complete genome of Helicobacter apodemus.</title>
        <authorList>
            <person name="Cho S."/>
        </authorList>
    </citation>
    <scope>NUCLEOTIDE SEQUENCE [LARGE SCALE GENOMIC DNA]</scope>
    <source>
        <strain evidence="14">SNUVETPUB-15-01</strain>
    </source>
</reference>
<evidence type="ECO:0000313" key="13">
    <source>
        <dbReference type="EMBL" id="AWI34874.1"/>
    </source>
</evidence>
<feature type="binding site" evidence="10">
    <location>
        <begin position="350"/>
        <end position="352"/>
    </location>
    <ligand>
        <name>(6S)-5,6,7,8-tetrahydrofolate</name>
        <dbReference type="ChEBI" id="CHEBI:57453"/>
    </ligand>
</feature>
<evidence type="ECO:0000256" key="10">
    <source>
        <dbReference type="HAMAP-Rule" id="MF_00051"/>
    </source>
</evidence>
<evidence type="ECO:0000313" key="14">
    <source>
        <dbReference type="Proteomes" id="UP000244890"/>
    </source>
</evidence>
<dbReference type="Pfam" id="PF00464">
    <property type="entry name" value="SHMT"/>
    <property type="match status" value="1"/>
</dbReference>
<proteinExistence type="inferred from homology"/>
<feature type="binding site" evidence="10">
    <location>
        <position position="241"/>
    </location>
    <ligand>
        <name>(6S)-5,6,7,8-tetrahydrofolate</name>
        <dbReference type="ChEBI" id="CHEBI:57453"/>
    </ligand>
</feature>
<keyword evidence="13" id="KW-0489">Methyltransferase</keyword>
<evidence type="ECO:0000256" key="2">
    <source>
        <dbReference type="ARBA" id="ARBA00004496"/>
    </source>
</evidence>
<dbReference type="UniPathway" id="UPA00288">
    <property type="reaction ID" value="UER01023"/>
</dbReference>
<evidence type="ECO:0000256" key="8">
    <source>
        <dbReference type="ARBA" id="ARBA00022679"/>
    </source>
</evidence>
<evidence type="ECO:0000256" key="3">
    <source>
        <dbReference type="ARBA" id="ARBA00006376"/>
    </source>
</evidence>
<dbReference type="AlphaFoldDB" id="A0A2U8FFD8"/>
<evidence type="ECO:0000256" key="11">
    <source>
        <dbReference type="PIRSR" id="PIRSR000412-50"/>
    </source>
</evidence>
<organism evidence="13 14">
    <name type="scientific">Helicobacter apodemus</name>
    <dbReference type="NCBI Taxonomy" id="135569"/>
    <lineage>
        <taxon>Bacteria</taxon>
        <taxon>Pseudomonadati</taxon>
        <taxon>Campylobacterota</taxon>
        <taxon>Epsilonproteobacteria</taxon>
        <taxon>Campylobacterales</taxon>
        <taxon>Helicobacteraceae</taxon>
        <taxon>Helicobacter</taxon>
    </lineage>
</organism>
<dbReference type="PANTHER" id="PTHR11680">
    <property type="entry name" value="SERINE HYDROXYMETHYLTRANSFERASE"/>
    <property type="match status" value="1"/>
</dbReference>
<feature type="site" description="Plays an important role in substrate specificity" evidence="10">
    <location>
        <position position="225"/>
    </location>
</feature>
<feature type="binding site" evidence="10">
    <location>
        <begin position="122"/>
        <end position="124"/>
    </location>
    <ligand>
        <name>(6S)-5,6,7,8-tetrahydrofolate</name>
        <dbReference type="ChEBI" id="CHEBI:57453"/>
    </ligand>
</feature>
<keyword evidence="5 10" id="KW-0963">Cytoplasm</keyword>
<dbReference type="GO" id="GO:0035999">
    <property type="term" value="P:tetrahydrofolate interconversion"/>
    <property type="evidence" value="ECO:0007669"/>
    <property type="project" value="UniProtKB-UniRule"/>
</dbReference>
<dbReference type="InterPro" id="IPR015422">
    <property type="entry name" value="PyrdxlP-dep_Trfase_small"/>
</dbReference>
<comment type="catalytic activity">
    <reaction evidence="10">
        <text>(6R)-5,10-methylene-5,6,7,8-tetrahydrofolate + glycine + H2O = (6S)-5,6,7,8-tetrahydrofolate + L-serine</text>
        <dbReference type="Rhea" id="RHEA:15481"/>
        <dbReference type="ChEBI" id="CHEBI:15377"/>
        <dbReference type="ChEBI" id="CHEBI:15636"/>
        <dbReference type="ChEBI" id="CHEBI:33384"/>
        <dbReference type="ChEBI" id="CHEBI:57305"/>
        <dbReference type="ChEBI" id="CHEBI:57453"/>
        <dbReference type="EC" id="2.1.2.1"/>
    </reaction>
</comment>
<dbReference type="EC" id="2.1.2.1" evidence="10"/>
<dbReference type="HAMAP" id="MF_00051">
    <property type="entry name" value="SHMT"/>
    <property type="match status" value="1"/>
</dbReference>
<dbReference type="UniPathway" id="UPA00193"/>
<dbReference type="CDD" id="cd00378">
    <property type="entry name" value="SHMT"/>
    <property type="match status" value="1"/>
</dbReference>
<dbReference type="PIRSF" id="PIRSF000412">
    <property type="entry name" value="SHMT"/>
    <property type="match status" value="1"/>
</dbReference>
<evidence type="ECO:0000256" key="4">
    <source>
        <dbReference type="ARBA" id="ARBA00011738"/>
    </source>
</evidence>
<dbReference type="GO" id="GO:0030170">
    <property type="term" value="F:pyridoxal phosphate binding"/>
    <property type="evidence" value="ECO:0007669"/>
    <property type="project" value="UniProtKB-UniRule"/>
</dbReference>
<evidence type="ECO:0000256" key="9">
    <source>
        <dbReference type="ARBA" id="ARBA00022898"/>
    </source>
</evidence>
<dbReference type="InterPro" id="IPR015421">
    <property type="entry name" value="PyrdxlP-dep_Trfase_major"/>
</dbReference>
<dbReference type="SUPFAM" id="SSF53383">
    <property type="entry name" value="PLP-dependent transferases"/>
    <property type="match status" value="1"/>
</dbReference>
<dbReference type="InterPro" id="IPR019798">
    <property type="entry name" value="Ser_HO-MeTrfase_PLP_BS"/>
</dbReference>
<dbReference type="InterPro" id="IPR001085">
    <property type="entry name" value="Ser_HO-MeTrfase"/>
</dbReference>
<dbReference type="GO" id="GO:0005829">
    <property type="term" value="C:cytosol"/>
    <property type="evidence" value="ECO:0007669"/>
    <property type="project" value="TreeGrafter"/>
</dbReference>
<comment type="similarity">
    <text evidence="3 10">Belongs to the SHMT family.</text>
</comment>
<protein>
    <recommendedName>
        <fullName evidence="10">Serine hydroxymethyltransferase</fullName>
        <shortName evidence="10">SHMT</shortName>
        <shortName evidence="10">Serine methylase</shortName>
        <ecNumber evidence="10">2.1.2.1</ecNumber>
    </recommendedName>
</protein>
<comment type="subcellular location">
    <subcellularLocation>
        <location evidence="2 10">Cytoplasm</location>
    </subcellularLocation>
</comment>
<dbReference type="PANTHER" id="PTHR11680:SF50">
    <property type="entry name" value="SERINE HYDROXYMETHYLTRANSFERASE"/>
    <property type="match status" value="1"/>
</dbReference>
<dbReference type="Proteomes" id="UP000244890">
    <property type="component" value="Chromosome"/>
</dbReference>
<dbReference type="RefSeq" id="WP_108911650.1">
    <property type="nucleotide sequence ID" value="NZ_CP021886.1"/>
</dbReference>
<comment type="pathway">
    <text evidence="10">Amino-acid biosynthesis; glycine biosynthesis; glycine from L-serine: step 1/1.</text>
</comment>
<dbReference type="PROSITE" id="PS00096">
    <property type="entry name" value="SHMT"/>
    <property type="match status" value="1"/>
</dbReference>
<comment type="pathway">
    <text evidence="10">One-carbon metabolism; tetrahydrofolate interconversion.</text>
</comment>
<name>A0A2U8FFD8_9HELI</name>
<dbReference type="Gene3D" id="3.90.1150.10">
    <property type="entry name" value="Aspartate Aminotransferase, domain 1"/>
    <property type="match status" value="1"/>
</dbReference>
<dbReference type="GO" id="GO:0032259">
    <property type="term" value="P:methylation"/>
    <property type="evidence" value="ECO:0007669"/>
    <property type="project" value="UniProtKB-KW"/>
</dbReference>
<gene>
    <name evidence="10 13" type="primary">glyA</name>
    <name evidence="13" type="ORF">CDV25_08940</name>
</gene>
<evidence type="ECO:0000256" key="1">
    <source>
        <dbReference type="ARBA" id="ARBA00001933"/>
    </source>
</evidence>
<comment type="cofactor">
    <cofactor evidence="1 10 11">
        <name>pyridoxal 5'-phosphate</name>
        <dbReference type="ChEBI" id="CHEBI:597326"/>
    </cofactor>
</comment>
<evidence type="ECO:0000256" key="6">
    <source>
        <dbReference type="ARBA" id="ARBA00022563"/>
    </source>
</evidence>
<dbReference type="KEGG" id="had:CDV25_08940"/>
<evidence type="ECO:0000259" key="12">
    <source>
        <dbReference type="Pfam" id="PF00464"/>
    </source>
</evidence>
<dbReference type="Gene3D" id="3.40.640.10">
    <property type="entry name" value="Type I PLP-dependent aspartate aminotransferase-like (Major domain)"/>
    <property type="match status" value="1"/>
</dbReference>
<keyword evidence="9 10" id="KW-0663">Pyridoxal phosphate</keyword>
<dbReference type="InterPro" id="IPR015424">
    <property type="entry name" value="PyrdxlP-dep_Trfase"/>
</dbReference>
<accession>A0A2U8FFD8</accession>
<dbReference type="InterPro" id="IPR049943">
    <property type="entry name" value="Ser_HO-MeTrfase-like"/>
</dbReference>
<feature type="modified residue" description="N6-(pyridoxal phosphate)lysine" evidence="10 11">
    <location>
        <position position="226"/>
    </location>
</feature>
<dbReference type="GO" id="GO:0019264">
    <property type="term" value="P:glycine biosynthetic process from serine"/>
    <property type="evidence" value="ECO:0007669"/>
    <property type="project" value="UniProtKB-UniRule"/>
</dbReference>
<keyword evidence="8 10" id="KW-0808">Transferase</keyword>
<comment type="function">
    <text evidence="10">Catalyzes the reversible interconversion of serine and glycine with tetrahydrofolate (THF) serving as the one-carbon carrier. This reaction serves as the major source of one-carbon groups required for the biosynthesis of purines, thymidylate, methionine, and other important biomolecules. Also exhibits THF-independent aldolase activity toward beta-hydroxyamino acids, producing glycine and aldehydes, via a retro-aldol mechanism.</text>
</comment>
<keyword evidence="7 10" id="KW-0028">Amino-acid biosynthesis</keyword>
<dbReference type="GO" id="GO:0004372">
    <property type="term" value="F:glycine hydroxymethyltransferase activity"/>
    <property type="evidence" value="ECO:0007669"/>
    <property type="project" value="UniProtKB-UniRule"/>
</dbReference>
<sequence>MSYFLEENDFEVFNYIQQELDRQNTHLEMIASENFTFPSVMEAMGSILTNKYAEGYPYKRYYGGCEFVDKIEELAINRAKKLFGCEFANVQPHSGSQANGAVYSALLKPYDKILGMDLSHGGHLTHGAKVSITGQMYQSFSYGVELDGWINYDKVEEIAKVVKPNILVCGFSAYSRVLDFKRLSEIAKNVGVILMADIAHVAGLVVAGEYPNPFPYADIVTTTTHKTLRGPRGGLILTNNEEYAKKIDKAVFPGMQGGPLMHVIAGKAVGFMENLKPTWKEYAKAVKLNAKTLAEVLMQRGYKVVSDGTDNHLVLLSLLDKEFSGKDADLALGNAGITVNKNAVPGEIRSPFVTSGVRIGSPALSARGFKEKEFVIVANKIADVLDDIKNTQKQALIKSELKELAIKFPIYTKAIF</sequence>
<dbReference type="EMBL" id="CP021886">
    <property type="protein sequence ID" value="AWI34874.1"/>
    <property type="molecule type" value="Genomic_DNA"/>
</dbReference>
<feature type="binding site" evidence="10">
    <location>
        <position position="118"/>
    </location>
    <ligand>
        <name>(6S)-5,6,7,8-tetrahydrofolate</name>
        <dbReference type="ChEBI" id="CHEBI:57453"/>
    </ligand>
</feature>
<dbReference type="NCBIfam" id="NF000586">
    <property type="entry name" value="PRK00011.1"/>
    <property type="match status" value="1"/>
</dbReference>